<dbReference type="EMBL" id="CAADIO010000012">
    <property type="protein sequence ID" value="VFR87916.1"/>
    <property type="molecule type" value="Genomic_DNA"/>
</dbReference>
<organism evidence="1">
    <name type="scientific">plant metagenome</name>
    <dbReference type="NCBI Taxonomy" id="1297885"/>
    <lineage>
        <taxon>unclassified sequences</taxon>
        <taxon>metagenomes</taxon>
        <taxon>organismal metagenomes</taxon>
    </lineage>
</organism>
<reference evidence="1" key="1">
    <citation type="submission" date="2019-03" db="EMBL/GenBank/DDBJ databases">
        <authorList>
            <person name="Danneels B."/>
        </authorList>
    </citation>
    <scope>NUCLEOTIDE SEQUENCE</scope>
</reference>
<gene>
    <name evidence="1" type="ORF">RAN3_3599</name>
</gene>
<proteinExistence type="predicted"/>
<dbReference type="AlphaFoldDB" id="A0A484UMQ5"/>
<name>A0A484UMQ5_9ZZZZ</name>
<sequence length="78" mass="8829">MQVNALCLSGLRRIFPSVALVSKRYGDGLARRCLDLLSQFAHLSTLLLIGRRHTHGQQMSERIDGHITLLPFLRLYPS</sequence>
<evidence type="ECO:0000313" key="1">
    <source>
        <dbReference type="EMBL" id="VFR87916.1"/>
    </source>
</evidence>
<protein>
    <submittedName>
        <fullName evidence="1">Uncharacterized protein</fullName>
    </submittedName>
</protein>
<accession>A0A484UMQ5</accession>